<dbReference type="EMBL" id="JBFOLJ010000003">
    <property type="protein sequence ID" value="KAL2548467.1"/>
    <property type="molecule type" value="Genomic_DNA"/>
</dbReference>
<evidence type="ECO:0000313" key="1">
    <source>
        <dbReference type="EMBL" id="KAL2548467.1"/>
    </source>
</evidence>
<name>A0ABD1WFV2_9LAMI</name>
<dbReference type="AlphaFoldDB" id="A0ABD1WFV2"/>
<evidence type="ECO:0000313" key="2">
    <source>
        <dbReference type="Proteomes" id="UP001604277"/>
    </source>
</evidence>
<reference evidence="2" key="1">
    <citation type="submission" date="2024-07" db="EMBL/GenBank/DDBJ databases">
        <title>Two chromosome-level genome assemblies of Korean endemic species Abeliophyllum distichum and Forsythia ovata (Oleaceae).</title>
        <authorList>
            <person name="Jang H."/>
        </authorList>
    </citation>
    <scope>NUCLEOTIDE SEQUENCE [LARGE SCALE GENOMIC DNA]</scope>
</reference>
<proteinExistence type="predicted"/>
<dbReference type="Proteomes" id="UP001604277">
    <property type="component" value="Unassembled WGS sequence"/>
</dbReference>
<organism evidence="1 2">
    <name type="scientific">Forsythia ovata</name>
    <dbReference type="NCBI Taxonomy" id="205694"/>
    <lineage>
        <taxon>Eukaryota</taxon>
        <taxon>Viridiplantae</taxon>
        <taxon>Streptophyta</taxon>
        <taxon>Embryophyta</taxon>
        <taxon>Tracheophyta</taxon>
        <taxon>Spermatophyta</taxon>
        <taxon>Magnoliopsida</taxon>
        <taxon>eudicotyledons</taxon>
        <taxon>Gunneridae</taxon>
        <taxon>Pentapetalae</taxon>
        <taxon>asterids</taxon>
        <taxon>lamiids</taxon>
        <taxon>Lamiales</taxon>
        <taxon>Oleaceae</taxon>
        <taxon>Forsythieae</taxon>
        <taxon>Forsythia</taxon>
    </lineage>
</organism>
<protein>
    <submittedName>
        <fullName evidence="1">NAC domain-containing protein 91-like</fullName>
    </submittedName>
</protein>
<sequence length="181" mass="19973">MATAEQNEYRLPRASKDYHHRDLSFENNKHLMENIYSPVSSGNQIPNFGNTLGTGNKLRTHQAPHRAGVQNFAARGTAPRRSRLLRKLQIGSVDTSPVIIEDGKSSIVHTSKDLEDLTSNETNMRKEKIANGLSTKVTSTSELPDNNQEDILSVSSKCRAVCSCSKNGSSEEKAKRSNFGD</sequence>
<gene>
    <name evidence="1" type="ORF">Fot_09997</name>
</gene>
<accession>A0ABD1WFV2</accession>
<keyword evidence="2" id="KW-1185">Reference proteome</keyword>
<comment type="caution">
    <text evidence="1">The sequence shown here is derived from an EMBL/GenBank/DDBJ whole genome shotgun (WGS) entry which is preliminary data.</text>
</comment>